<keyword evidence="3" id="KW-0444">Lipid biosynthesis</keyword>
<protein>
    <recommendedName>
        <fullName evidence="11">Acyltransferase</fullName>
        <ecNumber evidence="11">2.3.1.-</ecNumber>
    </recommendedName>
</protein>
<organism evidence="12 13">
    <name type="scientific">Eptatretus burgeri</name>
    <name type="common">Inshore hagfish</name>
    <dbReference type="NCBI Taxonomy" id="7764"/>
    <lineage>
        <taxon>Eukaryota</taxon>
        <taxon>Metazoa</taxon>
        <taxon>Chordata</taxon>
        <taxon>Craniata</taxon>
        <taxon>Vertebrata</taxon>
        <taxon>Cyclostomata</taxon>
        <taxon>Myxini</taxon>
        <taxon>Myxiniformes</taxon>
        <taxon>Myxinidae</taxon>
        <taxon>Eptatretinae</taxon>
        <taxon>Eptatretus</taxon>
    </lineage>
</organism>
<evidence type="ECO:0000256" key="3">
    <source>
        <dbReference type="ARBA" id="ARBA00022516"/>
    </source>
</evidence>
<dbReference type="GeneTree" id="ENSGT01030000234582"/>
<evidence type="ECO:0000256" key="8">
    <source>
        <dbReference type="ARBA" id="ARBA00023098"/>
    </source>
</evidence>
<dbReference type="Ensembl" id="ENSEBUT00000024218.1">
    <property type="protein sequence ID" value="ENSEBUP00000023641.1"/>
    <property type="gene ID" value="ENSEBUG00000014563.1"/>
</dbReference>
<evidence type="ECO:0000256" key="1">
    <source>
        <dbReference type="ARBA" id="ARBA00004477"/>
    </source>
</evidence>
<name>A0A8C4R1L3_EPTBU</name>
<evidence type="ECO:0000256" key="2">
    <source>
        <dbReference type="ARBA" id="ARBA00005420"/>
    </source>
</evidence>
<evidence type="ECO:0000313" key="12">
    <source>
        <dbReference type="Ensembl" id="ENSEBUP00000023629.1"/>
    </source>
</evidence>
<keyword evidence="6 11" id="KW-0256">Endoplasmic reticulum</keyword>
<dbReference type="GO" id="GO:0019432">
    <property type="term" value="P:triglyceride biosynthetic process"/>
    <property type="evidence" value="ECO:0007669"/>
    <property type="project" value="TreeGrafter"/>
</dbReference>
<keyword evidence="10" id="KW-0012">Acyltransferase</keyword>
<evidence type="ECO:0000256" key="9">
    <source>
        <dbReference type="ARBA" id="ARBA00023136"/>
    </source>
</evidence>
<dbReference type="Proteomes" id="UP000694388">
    <property type="component" value="Unplaced"/>
</dbReference>
<keyword evidence="7 11" id="KW-1133">Transmembrane helix</keyword>
<reference evidence="12" key="1">
    <citation type="submission" date="2025-05" db="UniProtKB">
        <authorList>
            <consortium name="Ensembl"/>
        </authorList>
    </citation>
    <scope>IDENTIFICATION</scope>
</reference>
<evidence type="ECO:0000256" key="7">
    <source>
        <dbReference type="ARBA" id="ARBA00022989"/>
    </source>
</evidence>
<evidence type="ECO:0000256" key="11">
    <source>
        <dbReference type="RuleBase" id="RU367023"/>
    </source>
</evidence>
<dbReference type="GO" id="GO:0004144">
    <property type="term" value="F:diacylglycerol O-acyltransferase activity"/>
    <property type="evidence" value="ECO:0007669"/>
    <property type="project" value="TreeGrafter"/>
</dbReference>
<sequence length="348" mass="39224">MFTTHPSSMRGSVKNLHSLVWLCWTELRLGLARGLQTVAALQWVLSFFFLGPLCHILVLKLLFSWLWPLAIAYYCWWFLDRKTPYEGGRKVTWVREWTMWRYLCDYFPAKLVKTTELPPNKNYLFGYHPHGLMSIGAFCHFATEGSGFSLTFPGLHAHLATLYFNFYMPLYRDYLMAGGVCPASRSALGSLLSHPGGGNVVAIVIGGAAEALACHPGATSLHLNQRRGFVRLALQHGADLVPVYSFGENETYKQHTFPDGSLIRRVQEWCRQTLSFSPCALRGSWGILPFRTPIHTIVGAPIPVPLVPDPPAELVERIHERYAAALVHLFDTHKCSFGLRDADKLHLL</sequence>
<evidence type="ECO:0000313" key="13">
    <source>
        <dbReference type="Proteomes" id="UP000694388"/>
    </source>
</evidence>
<dbReference type="CDD" id="cd07987">
    <property type="entry name" value="LPLAT_MGAT-like"/>
    <property type="match status" value="1"/>
</dbReference>
<evidence type="ECO:0000256" key="6">
    <source>
        <dbReference type="ARBA" id="ARBA00022824"/>
    </source>
</evidence>
<feature type="transmembrane region" description="Helical" evidence="11">
    <location>
        <begin position="64"/>
        <end position="79"/>
    </location>
</feature>
<dbReference type="Ensembl" id="ENSEBUT00000024205.1">
    <property type="protein sequence ID" value="ENSEBUP00000023629.1"/>
    <property type="gene ID" value="ENSEBUG00000014563.1"/>
</dbReference>
<keyword evidence="4 11" id="KW-0808">Transferase</keyword>
<evidence type="ECO:0000256" key="10">
    <source>
        <dbReference type="ARBA" id="ARBA00023315"/>
    </source>
</evidence>
<evidence type="ECO:0000256" key="5">
    <source>
        <dbReference type="ARBA" id="ARBA00022692"/>
    </source>
</evidence>
<dbReference type="GO" id="GO:0005789">
    <property type="term" value="C:endoplasmic reticulum membrane"/>
    <property type="evidence" value="ECO:0007669"/>
    <property type="project" value="UniProtKB-SubCell"/>
</dbReference>
<proteinExistence type="inferred from homology"/>
<comment type="similarity">
    <text evidence="2 11">Belongs to the diacylglycerol acyltransferase family.</text>
</comment>
<dbReference type="AlphaFoldDB" id="A0A8C4R1L3"/>
<dbReference type="PANTHER" id="PTHR12317">
    <property type="entry name" value="DIACYLGLYCEROL O-ACYLTRANSFERASE"/>
    <property type="match status" value="1"/>
</dbReference>
<keyword evidence="5 11" id="KW-0812">Transmembrane</keyword>
<dbReference type="Pfam" id="PF03982">
    <property type="entry name" value="DAGAT"/>
    <property type="match status" value="1"/>
</dbReference>
<feature type="transmembrane region" description="Helical" evidence="11">
    <location>
        <begin position="38"/>
        <end position="58"/>
    </location>
</feature>
<accession>A0A8C4R1L3</accession>
<keyword evidence="8" id="KW-0443">Lipid metabolism</keyword>
<dbReference type="PANTHER" id="PTHR12317:SF19">
    <property type="entry name" value="DIACYLGLYCEROL O-ACYLTRANSFERASE 2-LIKE PROTEIN 6"/>
    <property type="match status" value="1"/>
</dbReference>
<comment type="subcellular location">
    <subcellularLocation>
        <location evidence="1 11">Endoplasmic reticulum membrane</location>
        <topology evidence="1 11">Multi-pass membrane protein</topology>
    </subcellularLocation>
</comment>
<keyword evidence="9 11" id="KW-0472">Membrane</keyword>
<dbReference type="InterPro" id="IPR007130">
    <property type="entry name" value="DAGAT"/>
</dbReference>
<evidence type="ECO:0000256" key="4">
    <source>
        <dbReference type="ARBA" id="ARBA00022679"/>
    </source>
</evidence>
<dbReference type="EC" id="2.3.1.-" evidence="11"/>
<keyword evidence="13" id="KW-1185">Reference proteome</keyword>